<gene>
    <name evidence="5" type="ORF">F6R98_01410</name>
</gene>
<dbReference type="NCBIfam" id="TIGR00254">
    <property type="entry name" value="GGDEF"/>
    <property type="match status" value="1"/>
</dbReference>
<sequence length="353" mass="41047">MDKQQTSPSLLHHLDNLTRHRDSTLLQKSVMDSLIAFVSVDSIRLYDISSSESNFYISLSAIYKKDEPHINEFEAVVKFKPLSEHPLFIEILQNTTSITNAKVGNLYLCCIPIMVNDTPISIFELSRTTRFELTEIDVFRGILAVFRNYLSLLEDSQRDTLTNLHNRKTFDQGFSSLLEEMSDFHTKSEEAQPTELERRSRQYSQQHWLAVVDIDHFKRINDQFGHLYGDEVLILMANIMRSSFRRHDRLYRFGGEEFIVLLRNLDEETAYERLEQFRKKMEAYDFPQVGTVTISIGFTMVTPSDSPSQVIGHADEALYFAKEHGRNQVQRYESLKEQGLVAEKTVHTDIELF</sequence>
<reference evidence="5 6" key="1">
    <citation type="submission" date="2019-09" db="EMBL/GenBank/DDBJ databases">
        <title>Ecophysiology of the spiral-shaped methanotroph Methylospira mobilis as revealed by the complete genome sequence.</title>
        <authorList>
            <person name="Oshkin I.Y."/>
            <person name="Dedysh S.N."/>
            <person name="Miroshnikov K."/>
            <person name="Danilova O.V."/>
            <person name="Hakobyan A."/>
            <person name="Liesack W."/>
        </authorList>
    </citation>
    <scope>NUCLEOTIDE SEQUENCE [LARGE SCALE GENOMIC DNA]</scope>
    <source>
        <strain evidence="5 6">Shm1</strain>
    </source>
</reference>
<dbReference type="SMART" id="SM00267">
    <property type="entry name" value="GGDEF"/>
    <property type="match status" value="1"/>
</dbReference>
<dbReference type="GO" id="GO:0043709">
    <property type="term" value="P:cell adhesion involved in single-species biofilm formation"/>
    <property type="evidence" value="ECO:0007669"/>
    <property type="project" value="TreeGrafter"/>
</dbReference>
<dbReference type="AlphaFoldDB" id="A0A5Q0BGZ7"/>
<dbReference type="InterPro" id="IPR050469">
    <property type="entry name" value="Diguanylate_Cyclase"/>
</dbReference>
<dbReference type="RefSeq" id="WP_153247425.1">
    <property type="nucleotide sequence ID" value="NZ_CP044205.1"/>
</dbReference>
<evidence type="ECO:0000259" key="4">
    <source>
        <dbReference type="PROSITE" id="PS50887"/>
    </source>
</evidence>
<dbReference type="PANTHER" id="PTHR45138">
    <property type="entry name" value="REGULATORY COMPONENTS OF SENSORY TRANSDUCTION SYSTEM"/>
    <property type="match status" value="1"/>
</dbReference>
<dbReference type="GO" id="GO:0005886">
    <property type="term" value="C:plasma membrane"/>
    <property type="evidence" value="ECO:0007669"/>
    <property type="project" value="TreeGrafter"/>
</dbReference>
<protein>
    <recommendedName>
        <fullName evidence="2">diguanylate cyclase</fullName>
        <ecNumber evidence="2">2.7.7.65</ecNumber>
    </recommendedName>
</protein>
<keyword evidence="6" id="KW-1185">Reference proteome</keyword>
<dbReference type="CDD" id="cd01949">
    <property type="entry name" value="GGDEF"/>
    <property type="match status" value="1"/>
</dbReference>
<comment type="catalytic activity">
    <reaction evidence="3">
        <text>2 GTP = 3',3'-c-di-GMP + 2 diphosphate</text>
        <dbReference type="Rhea" id="RHEA:24898"/>
        <dbReference type="ChEBI" id="CHEBI:33019"/>
        <dbReference type="ChEBI" id="CHEBI:37565"/>
        <dbReference type="ChEBI" id="CHEBI:58805"/>
        <dbReference type="EC" id="2.7.7.65"/>
    </reaction>
</comment>
<organism evidence="5 6">
    <name type="scientific">Candidatus Methylospira mobilis</name>
    <dbReference type="NCBI Taxonomy" id="1808979"/>
    <lineage>
        <taxon>Bacteria</taxon>
        <taxon>Pseudomonadati</taxon>
        <taxon>Pseudomonadota</taxon>
        <taxon>Gammaproteobacteria</taxon>
        <taxon>Methylococcales</taxon>
        <taxon>Methylococcaceae</taxon>
        <taxon>Candidatus Methylospira</taxon>
    </lineage>
</organism>
<dbReference type="KEGG" id="mmob:F6R98_01410"/>
<dbReference type="EC" id="2.7.7.65" evidence="2"/>
<proteinExistence type="predicted"/>
<dbReference type="OrthoDB" id="9803824at2"/>
<name>A0A5Q0BGZ7_9GAMM</name>
<dbReference type="GO" id="GO:1902201">
    <property type="term" value="P:negative regulation of bacterial-type flagellum-dependent cell motility"/>
    <property type="evidence" value="ECO:0007669"/>
    <property type="project" value="TreeGrafter"/>
</dbReference>
<dbReference type="Proteomes" id="UP000325755">
    <property type="component" value="Chromosome"/>
</dbReference>
<evidence type="ECO:0000313" key="6">
    <source>
        <dbReference type="Proteomes" id="UP000325755"/>
    </source>
</evidence>
<dbReference type="SUPFAM" id="SSF55073">
    <property type="entry name" value="Nucleotide cyclase"/>
    <property type="match status" value="1"/>
</dbReference>
<dbReference type="GO" id="GO:0052621">
    <property type="term" value="F:diguanylate cyclase activity"/>
    <property type="evidence" value="ECO:0007669"/>
    <property type="project" value="UniProtKB-EC"/>
</dbReference>
<evidence type="ECO:0000256" key="3">
    <source>
        <dbReference type="ARBA" id="ARBA00034247"/>
    </source>
</evidence>
<dbReference type="FunFam" id="3.30.70.270:FF:000001">
    <property type="entry name" value="Diguanylate cyclase domain protein"/>
    <property type="match status" value="1"/>
</dbReference>
<dbReference type="InParanoid" id="A0A5Q0BGZ7"/>
<dbReference type="FunCoup" id="A0A5Q0BGZ7">
    <property type="interactions" value="116"/>
</dbReference>
<dbReference type="InterPro" id="IPR029787">
    <property type="entry name" value="Nucleotide_cyclase"/>
</dbReference>
<accession>A0A5Q0BGZ7</accession>
<dbReference type="PROSITE" id="PS50887">
    <property type="entry name" value="GGDEF"/>
    <property type="match status" value="1"/>
</dbReference>
<dbReference type="Pfam" id="PF00990">
    <property type="entry name" value="GGDEF"/>
    <property type="match status" value="1"/>
</dbReference>
<feature type="domain" description="GGDEF" evidence="4">
    <location>
        <begin position="205"/>
        <end position="334"/>
    </location>
</feature>
<dbReference type="InterPro" id="IPR043128">
    <property type="entry name" value="Rev_trsase/Diguanyl_cyclase"/>
</dbReference>
<dbReference type="Gene3D" id="3.30.70.270">
    <property type="match status" value="1"/>
</dbReference>
<evidence type="ECO:0000256" key="1">
    <source>
        <dbReference type="ARBA" id="ARBA00001946"/>
    </source>
</evidence>
<comment type="cofactor">
    <cofactor evidence="1">
        <name>Mg(2+)</name>
        <dbReference type="ChEBI" id="CHEBI:18420"/>
    </cofactor>
</comment>
<dbReference type="InterPro" id="IPR000160">
    <property type="entry name" value="GGDEF_dom"/>
</dbReference>
<evidence type="ECO:0000313" key="5">
    <source>
        <dbReference type="EMBL" id="QFY41444.1"/>
    </source>
</evidence>
<dbReference type="EMBL" id="CP044205">
    <property type="protein sequence ID" value="QFY41444.1"/>
    <property type="molecule type" value="Genomic_DNA"/>
</dbReference>
<evidence type="ECO:0000256" key="2">
    <source>
        <dbReference type="ARBA" id="ARBA00012528"/>
    </source>
</evidence>
<dbReference type="PANTHER" id="PTHR45138:SF9">
    <property type="entry name" value="DIGUANYLATE CYCLASE DGCM-RELATED"/>
    <property type="match status" value="1"/>
</dbReference>